<keyword evidence="3 6" id="KW-0812">Transmembrane</keyword>
<organism evidence="7 8">
    <name type="scientific">Anopheles farauti</name>
    <dbReference type="NCBI Taxonomy" id="69004"/>
    <lineage>
        <taxon>Eukaryota</taxon>
        <taxon>Metazoa</taxon>
        <taxon>Ecdysozoa</taxon>
        <taxon>Arthropoda</taxon>
        <taxon>Hexapoda</taxon>
        <taxon>Insecta</taxon>
        <taxon>Pterygota</taxon>
        <taxon>Neoptera</taxon>
        <taxon>Endopterygota</taxon>
        <taxon>Diptera</taxon>
        <taxon>Nematocera</taxon>
        <taxon>Culicoidea</taxon>
        <taxon>Culicidae</taxon>
        <taxon>Anophelinae</taxon>
        <taxon>Anopheles</taxon>
    </lineage>
</organism>
<feature type="transmembrane region" description="Helical" evidence="6">
    <location>
        <begin position="335"/>
        <end position="357"/>
    </location>
</feature>
<dbReference type="EnsemblMetazoa" id="AFAF001768-RA">
    <property type="protein sequence ID" value="AFAF001768-PA"/>
    <property type="gene ID" value="AFAF001768"/>
</dbReference>
<dbReference type="AlphaFoldDB" id="A0A182Q2G6"/>
<dbReference type="VEuPathDB" id="VectorBase:AFAF001768"/>
<dbReference type="InterPro" id="IPR013604">
    <property type="entry name" value="7TM_chemorcpt"/>
</dbReference>
<sequence>MSNVNAKPSASTFCQIMKPIFIVSKLAGLWPQSFQRASPGITVLDIGYLLVLYAMFIFCILVNTSAKLWDYYMKPFESDILRYGLQTHLVNGLYLGVICSTVNIVQHKRKWDYMELMDNVTKVVEQEFHVKNPVRVVQMFIIFIITMENLYLIAVLTGYYFLIDQTLQINTTYLYASYYLMNISLMALLNEFTYFSVHIRRLFMIVNRLLKQLLLGDAGNADTVVLDQSRKSKTPTIAYDEIFTIYGGGARKDTGSEGPTLKRNALPKVTLVAPVSDEFNKLSINTVYTTYITQLKIDNHSSMEAIVKTINRLSVLHYHLCEAIRLVNRISSLSLMLHFGAMFVFLVFGLFTIYKLVASSKKQ</sequence>
<dbReference type="EMBL" id="AXCN02002331">
    <property type="status" value="NOT_ANNOTATED_CDS"/>
    <property type="molecule type" value="Genomic_DNA"/>
</dbReference>
<keyword evidence="6" id="KW-0675">Receptor</keyword>
<comment type="caution">
    <text evidence="6">Lacks conserved residue(s) required for the propagation of feature annotation.</text>
</comment>
<feature type="transmembrane region" description="Helical" evidence="6">
    <location>
        <begin position="140"/>
        <end position="163"/>
    </location>
</feature>
<evidence type="ECO:0000256" key="2">
    <source>
        <dbReference type="ARBA" id="ARBA00022475"/>
    </source>
</evidence>
<reference evidence="7" key="2">
    <citation type="submission" date="2020-05" db="UniProtKB">
        <authorList>
            <consortium name="EnsemblMetazoa"/>
        </authorList>
    </citation>
    <scope>IDENTIFICATION</scope>
    <source>
        <strain evidence="7">FAR1</strain>
    </source>
</reference>
<evidence type="ECO:0000313" key="7">
    <source>
        <dbReference type="EnsemblMetazoa" id="AFAF001768-PA"/>
    </source>
</evidence>
<evidence type="ECO:0000256" key="4">
    <source>
        <dbReference type="ARBA" id="ARBA00022989"/>
    </source>
</evidence>
<feature type="transmembrane region" description="Helical" evidence="6">
    <location>
        <begin position="43"/>
        <end position="63"/>
    </location>
</feature>
<comment type="function">
    <text evidence="6">Gustatory receptor which mediates acceptance or avoidance behavior, depending on its substrates.</text>
</comment>
<proteinExistence type="inferred from homology"/>
<feature type="transmembrane region" description="Helical" evidence="6">
    <location>
        <begin position="83"/>
        <end position="105"/>
    </location>
</feature>
<accession>A0A182Q2G6</accession>
<dbReference type="STRING" id="69004.A0A182Q2G6"/>
<comment type="subcellular location">
    <subcellularLocation>
        <location evidence="1 6">Cell membrane</location>
        <topology evidence="1 6">Multi-pass membrane protein</topology>
    </subcellularLocation>
</comment>
<reference evidence="8" key="1">
    <citation type="submission" date="2014-01" db="EMBL/GenBank/DDBJ databases">
        <title>The Genome Sequence of Anopheles farauti FAR1 (V2).</title>
        <authorList>
            <consortium name="The Broad Institute Genomics Platform"/>
            <person name="Neafsey D.E."/>
            <person name="Besansky N."/>
            <person name="Howell P."/>
            <person name="Walton C."/>
            <person name="Young S.K."/>
            <person name="Zeng Q."/>
            <person name="Gargeya S."/>
            <person name="Fitzgerald M."/>
            <person name="Haas B."/>
            <person name="Abouelleil A."/>
            <person name="Allen A.W."/>
            <person name="Alvarado L."/>
            <person name="Arachchi H.M."/>
            <person name="Berlin A.M."/>
            <person name="Chapman S.B."/>
            <person name="Gainer-Dewar J."/>
            <person name="Goldberg J."/>
            <person name="Griggs A."/>
            <person name="Gujja S."/>
            <person name="Hansen M."/>
            <person name="Howarth C."/>
            <person name="Imamovic A."/>
            <person name="Ireland A."/>
            <person name="Larimer J."/>
            <person name="McCowan C."/>
            <person name="Murphy C."/>
            <person name="Pearson M."/>
            <person name="Poon T.W."/>
            <person name="Priest M."/>
            <person name="Roberts A."/>
            <person name="Saif S."/>
            <person name="Shea T."/>
            <person name="Sisk P."/>
            <person name="Sykes S."/>
            <person name="Wortman J."/>
            <person name="Nusbaum C."/>
            <person name="Birren B."/>
        </authorList>
    </citation>
    <scope>NUCLEOTIDE SEQUENCE [LARGE SCALE GENOMIC DNA]</scope>
    <source>
        <strain evidence="8">FAR1</strain>
    </source>
</reference>
<keyword evidence="8" id="KW-1185">Reference proteome</keyword>
<comment type="similarity">
    <text evidence="6">Belongs to the insect chemoreceptor superfamily. Gustatory receptor (GR) family.</text>
</comment>
<evidence type="ECO:0000313" key="8">
    <source>
        <dbReference type="Proteomes" id="UP000075886"/>
    </source>
</evidence>
<dbReference type="GO" id="GO:0050909">
    <property type="term" value="P:sensory perception of taste"/>
    <property type="evidence" value="ECO:0007669"/>
    <property type="project" value="InterPro"/>
</dbReference>
<protein>
    <recommendedName>
        <fullName evidence="6">Gustatory receptor</fullName>
    </recommendedName>
</protein>
<keyword evidence="6" id="KW-0807">Transducer</keyword>
<keyword evidence="4 6" id="KW-1133">Transmembrane helix</keyword>
<dbReference type="Pfam" id="PF08395">
    <property type="entry name" value="7tm_7"/>
    <property type="match status" value="1"/>
</dbReference>
<keyword evidence="5 6" id="KW-0472">Membrane</keyword>
<dbReference type="GO" id="GO:0007165">
    <property type="term" value="P:signal transduction"/>
    <property type="evidence" value="ECO:0007669"/>
    <property type="project" value="UniProtKB-KW"/>
</dbReference>
<keyword evidence="2 6" id="KW-1003">Cell membrane</keyword>
<evidence type="ECO:0000256" key="3">
    <source>
        <dbReference type="ARBA" id="ARBA00022692"/>
    </source>
</evidence>
<dbReference type="Proteomes" id="UP000075886">
    <property type="component" value="Unassembled WGS sequence"/>
</dbReference>
<evidence type="ECO:0000256" key="5">
    <source>
        <dbReference type="ARBA" id="ARBA00023136"/>
    </source>
</evidence>
<evidence type="ECO:0000256" key="6">
    <source>
        <dbReference type="RuleBase" id="RU363108"/>
    </source>
</evidence>
<dbReference type="GO" id="GO:0005886">
    <property type="term" value="C:plasma membrane"/>
    <property type="evidence" value="ECO:0007669"/>
    <property type="project" value="UniProtKB-SubCell"/>
</dbReference>
<evidence type="ECO:0000256" key="1">
    <source>
        <dbReference type="ARBA" id="ARBA00004651"/>
    </source>
</evidence>
<feature type="transmembrane region" description="Helical" evidence="6">
    <location>
        <begin position="175"/>
        <end position="195"/>
    </location>
</feature>
<name>A0A182Q2G6_9DIPT</name>